<accession>A0A3Q0JFY5</accession>
<keyword evidence="1" id="KW-1133">Transmembrane helix</keyword>
<dbReference type="RefSeq" id="XP_026687279.1">
    <property type="nucleotide sequence ID" value="XM_026831478.1"/>
</dbReference>
<reference evidence="3 4" key="1">
    <citation type="submission" date="2025-04" db="UniProtKB">
        <authorList>
            <consortium name="RefSeq"/>
        </authorList>
    </citation>
    <scope>IDENTIFICATION</scope>
</reference>
<protein>
    <submittedName>
        <fullName evidence="3">Uncharacterized protein LOC108253856 isoform X1</fullName>
    </submittedName>
    <submittedName>
        <fullName evidence="4">Uncharacterized protein LOC108253856 isoform X2</fullName>
    </submittedName>
</protein>
<keyword evidence="1" id="KW-0472">Membrane</keyword>
<evidence type="ECO:0000256" key="1">
    <source>
        <dbReference type="SAM" id="Phobius"/>
    </source>
</evidence>
<keyword evidence="1" id="KW-0812">Transmembrane</keyword>
<keyword evidence="2" id="KW-1185">Reference proteome</keyword>
<sequence length="124" mass="14761">MFGKPPTPFRKSRRNLGKYSDWQNRRHAVEFFDSDEVMSDLEFLRKYRPRKREEKHNYSTSYCNTVWFLTSAAVNLSINIVRYLLTLSIWLVWKFGISMASTVFVYVAIFILLSYLFSLVPPFV</sequence>
<organism evidence="2 3">
    <name type="scientific">Diaphorina citri</name>
    <name type="common">Asian citrus psyllid</name>
    <dbReference type="NCBI Taxonomy" id="121845"/>
    <lineage>
        <taxon>Eukaryota</taxon>
        <taxon>Metazoa</taxon>
        <taxon>Ecdysozoa</taxon>
        <taxon>Arthropoda</taxon>
        <taxon>Hexapoda</taxon>
        <taxon>Insecta</taxon>
        <taxon>Pterygota</taxon>
        <taxon>Neoptera</taxon>
        <taxon>Paraneoptera</taxon>
        <taxon>Hemiptera</taxon>
        <taxon>Sternorrhyncha</taxon>
        <taxon>Psylloidea</taxon>
        <taxon>Psyllidae</taxon>
        <taxon>Diaphorininae</taxon>
        <taxon>Diaphorina</taxon>
    </lineage>
</organism>
<name>A0A3Q0JFY5_DIACI</name>
<evidence type="ECO:0000313" key="2">
    <source>
        <dbReference type="Proteomes" id="UP000079169"/>
    </source>
</evidence>
<dbReference type="AlphaFoldDB" id="A0A3Q0JFY5"/>
<gene>
    <name evidence="3 4" type="primary">LOC108253856</name>
</gene>
<dbReference type="Proteomes" id="UP000079169">
    <property type="component" value="Unplaced"/>
</dbReference>
<dbReference type="GeneID" id="108253856"/>
<dbReference type="KEGG" id="dci:108253856"/>
<proteinExistence type="predicted"/>
<feature type="transmembrane region" description="Helical" evidence="1">
    <location>
        <begin position="66"/>
        <end position="85"/>
    </location>
</feature>
<evidence type="ECO:0000313" key="4">
    <source>
        <dbReference type="RefSeq" id="XP_026687282.1"/>
    </source>
</evidence>
<dbReference type="RefSeq" id="XP_026687282.1">
    <property type="nucleotide sequence ID" value="XM_026831481.1"/>
</dbReference>
<dbReference type="PaxDb" id="121845-A0A3Q0JFY5"/>
<feature type="transmembrane region" description="Helical" evidence="1">
    <location>
        <begin position="97"/>
        <end position="117"/>
    </location>
</feature>
<evidence type="ECO:0000313" key="3">
    <source>
        <dbReference type="RefSeq" id="XP_026687279.1"/>
    </source>
</evidence>